<evidence type="ECO:0000256" key="1">
    <source>
        <dbReference type="SAM" id="MobiDB-lite"/>
    </source>
</evidence>
<dbReference type="AlphaFoldDB" id="A0A5B7DV57"/>
<dbReference type="Proteomes" id="UP000324222">
    <property type="component" value="Unassembled WGS sequence"/>
</dbReference>
<proteinExistence type="predicted"/>
<organism evidence="2 3">
    <name type="scientific">Portunus trituberculatus</name>
    <name type="common">Swimming crab</name>
    <name type="synonym">Neptunus trituberculatus</name>
    <dbReference type="NCBI Taxonomy" id="210409"/>
    <lineage>
        <taxon>Eukaryota</taxon>
        <taxon>Metazoa</taxon>
        <taxon>Ecdysozoa</taxon>
        <taxon>Arthropoda</taxon>
        <taxon>Crustacea</taxon>
        <taxon>Multicrustacea</taxon>
        <taxon>Malacostraca</taxon>
        <taxon>Eumalacostraca</taxon>
        <taxon>Eucarida</taxon>
        <taxon>Decapoda</taxon>
        <taxon>Pleocyemata</taxon>
        <taxon>Brachyura</taxon>
        <taxon>Eubrachyura</taxon>
        <taxon>Portunoidea</taxon>
        <taxon>Portunidae</taxon>
        <taxon>Portuninae</taxon>
        <taxon>Portunus</taxon>
    </lineage>
</organism>
<evidence type="ECO:0000313" key="2">
    <source>
        <dbReference type="EMBL" id="MPC25328.1"/>
    </source>
</evidence>
<feature type="region of interest" description="Disordered" evidence="1">
    <location>
        <begin position="43"/>
        <end position="67"/>
    </location>
</feature>
<name>A0A5B7DV57_PORTR</name>
<evidence type="ECO:0000313" key="3">
    <source>
        <dbReference type="Proteomes" id="UP000324222"/>
    </source>
</evidence>
<reference evidence="2 3" key="1">
    <citation type="submission" date="2019-05" db="EMBL/GenBank/DDBJ databases">
        <title>Another draft genome of Portunus trituberculatus and its Hox gene families provides insights of decapod evolution.</title>
        <authorList>
            <person name="Jeong J.-H."/>
            <person name="Song I."/>
            <person name="Kim S."/>
            <person name="Choi T."/>
            <person name="Kim D."/>
            <person name="Ryu S."/>
            <person name="Kim W."/>
        </authorList>
    </citation>
    <scope>NUCLEOTIDE SEQUENCE [LARGE SCALE GENOMIC DNA]</scope>
    <source>
        <tissue evidence="2">Muscle</tissue>
    </source>
</reference>
<accession>A0A5B7DV57</accession>
<dbReference type="EMBL" id="VSRR010001447">
    <property type="protein sequence ID" value="MPC25328.1"/>
    <property type="molecule type" value="Genomic_DNA"/>
</dbReference>
<sequence length="94" mass="10377">MYVASLICSEVTMSSPRLPAHCVQNPIKNQCSLTNCCDGAHDQVTTRSSPTSEHQYPRPSQYSRSKYSDSIESFAESTKLPLAAQTLLQCTHLV</sequence>
<gene>
    <name evidence="2" type="ORF">E2C01_018434</name>
</gene>
<protein>
    <submittedName>
        <fullName evidence="2">Uncharacterized protein</fullName>
    </submittedName>
</protein>
<comment type="caution">
    <text evidence="2">The sequence shown here is derived from an EMBL/GenBank/DDBJ whole genome shotgun (WGS) entry which is preliminary data.</text>
</comment>
<keyword evidence="3" id="KW-1185">Reference proteome</keyword>